<accession>A0A937FG39</accession>
<dbReference type="SUPFAM" id="SSF46785">
    <property type="entry name" value="Winged helix' DNA-binding domain"/>
    <property type="match status" value="1"/>
</dbReference>
<dbReference type="Proteomes" id="UP000623681">
    <property type="component" value="Unassembled WGS sequence"/>
</dbReference>
<dbReference type="EMBL" id="JAESWA010000022">
    <property type="protein sequence ID" value="MBL4932305.1"/>
    <property type="molecule type" value="Genomic_DNA"/>
</dbReference>
<evidence type="ECO:0000259" key="3">
    <source>
        <dbReference type="PROSITE" id="PS51000"/>
    </source>
</evidence>
<name>A0A937FG39_9CLOT</name>
<gene>
    <name evidence="4" type="ORF">JK634_10840</name>
</gene>
<dbReference type="InterPro" id="IPR050313">
    <property type="entry name" value="Carb_Metab_HTH_regulators"/>
</dbReference>
<dbReference type="InterPro" id="IPR001034">
    <property type="entry name" value="DeoR_HTH"/>
</dbReference>
<keyword evidence="1" id="KW-0805">Transcription regulation</keyword>
<dbReference type="GO" id="GO:0003700">
    <property type="term" value="F:DNA-binding transcription factor activity"/>
    <property type="evidence" value="ECO:0007669"/>
    <property type="project" value="InterPro"/>
</dbReference>
<proteinExistence type="predicted"/>
<dbReference type="InterPro" id="IPR014036">
    <property type="entry name" value="DeoR-like_C"/>
</dbReference>
<dbReference type="RefSeq" id="WP_202767670.1">
    <property type="nucleotide sequence ID" value="NZ_JAESWA010000022.1"/>
</dbReference>
<keyword evidence="2" id="KW-0804">Transcription</keyword>
<protein>
    <submittedName>
        <fullName evidence="4">DeoR/GlpR transcriptional regulator</fullName>
    </submittedName>
</protein>
<dbReference type="SMART" id="SM00420">
    <property type="entry name" value="HTH_DEOR"/>
    <property type="match status" value="1"/>
</dbReference>
<organism evidence="4 5">
    <name type="scientific">Clostridium paridis</name>
    <dbReference type="NCBI Taxonomy" id="2803863"/>
    <lineage>
        <taxon>Bacteria</taxon>
        <taxon>Bacillati</taxon>
        <taxon>Bacillota</taxon>
        <taxon>Clostridia</taxon>
        <taxon>Eubacteriales</taxon>
        <taxon>Clostridiaceae</taxon>
        <taxon>Clostridium</taxon>
    </lineage>
</organism>
<dbReference type="PANTHER" id="PTHR30363:SF44">
    <property type="entry name" value="AGA OPERON TRANSCRIPTIONAL REPRESSOR-RELATED"/>
    <property type="match status" value="1"/>
</dbReference>
<reference evidence="4" key="1">
    <citation type="submission" date="2021-01" db="EMBL/GenBank/DDBJ databases">
        <title>Genome public.</title>
        <authorList>
            <person name="Liu C."/>
            <person name="Sun Q."/>
        </authorList>
    </citation>
    <scope>NUCLEOTIDE SEQUENCE</scope>
    <source>
        <strain evidence="4">YIM B02565</strain>
    </source>
</reference>
<dbReference type="AlphaFoldDB" id="A0A937FG39"/>
<feature type="domain" description="HTH deoR-type" evidence="3">
    <location>
        <begin position="3"/>
        <end position="58"/>
    </location>
</feature>
<dbReference type="InterPro" id="IPR037171">
    <property type="entry name" value="NagB/RpiA_transferase-like"/>
</dbReference>
<dbReference type="InterPro" id="IPR036390">
    <property type="entry name" value="WH_DNA-bd_sf"/>
</dbReference>
<evidence type="ECO:0000313" key="5">
    <source>
        <dbReference type="Proteomes" id="UP000623681"/>
    </source>
</evidence>
<comment type="caution">
    <text evidence="4">The sequence shown here is derived from an EMBL/GenBank/DDBJ whole genome shotgun (WGS) entry which is preliminary data.</text>
</comment>
<dbReference type="Gene3D" id="1.10.10.10">
    <property type="entry name" value="Winged helix-like DNA-binding domain superfamily/Winged helix DNA-binding domain"/>
    <property type="match status" value="1"/>
</dbReference>
<dbReference type="Pfam" id="PF08220">
    <property type="entry name" value="HTH_DeoR"/>
    <property type="match status" value="1"/>
</dbReference>
<dbReference type="SUPFAM" id="SSF100950">
    <property type="entry name" value="NagB/RpiA/CoA transferase-like"/>
    <property type="match status" value="1"/>
</dbReference>
<dbReference type="Pfam" id="PF00455">
    <property type="entry name" value="DeoRC"/>
    <property type="match status" value="1"/>
</dbReference>
<sequence>MFAEERLNAILSILEEQGKVYVKDLSVRFNMSEPMIRKDLQRLEKEGKLKRTYGGAILERKKAESTSIETRLVRNTDKKHIIAKKALNEINDLDMIFLDISSINYLIAKLIAEENKRITVVTNMVEISTLFNENTNTELICIGGRYNKHLGGVVGSAASLDISRYRVDKAFIGSCGVNVLDNSISNFDLEEGNTKKAIIKASKETFIVMENTKFIFDGSYRFAILDDINNIITDELPDMKILDVLESKDIRVI</sequence>
<evidence type="ECO:0000256" key="2">
    <source>
        <dbReference type="ARBA" id="ARBA00023163"/>
    </source>
</evidence>
<dbReference type="PROSITE" id="PS51000">
    <property type="entry name" value="HTH_DEOR_2"/>
    <property type="match status" value="1"/>
</dbReference>
<keyword evidence="5" id="KW-1185">Reference proteome</keyword>
<dbReference type="InterPro" id="IPR036388">
    <property type="entry name" value="WH-like_DNA-bd_sf"/>
</dbReference>
<evidence type="ECO:0000313" key="4">
    <source>
        <dbReference type="EMBL" id="MBL4932305.1"/>
    </source>
</evidence>
<evidence type="ECO:0000256" key="1">
    <source>
        <dbReference type="ARBA" id="ARBA00023015"/>
    </source>
</evidence>
<dbReference type="PANTHER" id="PTHR30363">
    <property type="entry name" value="HTH-TYPE TRANSCRIPTIONAL REGULATOR SRLR-RELATED"/>
    <property type="match status" value="1"/>
</dbReference>
<dbReference type="SMART" id="SM01134">
    <property type="entry name" value="DeoRC"/>
    <property type="match status" value="1"/>
</dbReference>